<evidence type="ECO:0000259" key="3">
    <source>
        <dbReference type="Pfam" id="PF19278"/>
    </source>
</evidence>
<proteinExistence type="predicted"/>
<gene>
    <name evidence="4" type="ORF">SCLO_1000420</name>
</gene>
<keyword evidence="5" id="KW-1185">Reference proteome</keyword>
<dbReference type="GO" id="GO:0017168">
    <property type="term" value="F:5-oxoprolinase (ATP-hydrolyzing) activity"/>
    <property type="evidence" value="ECO:0007669"/>
    <property type="project" value="TreeGrafter"/>
</dbReference>
<dbReference type="InterPro" id="IPR049517">
    <property type="entry name" value="ACX-like_C"/>
</dbReference>
<feature type="domain" description="Hydantoinase A/oxoprolinase" evidence="1">
    <location>
        <begin position="202"/>
        <end position="485"/>
    </location>
</feature>
<dbReference type="GO" id="GO:0005829">
    <property type="term" value="C:cytosol"/>
    <property type="evidence" value="ECO:0007669"/>
    <property type="project" value="TreeGrafter"/>
</dbReference>
<evidence type="ECO:0000259" key="2">
    <source>
        <dbReference type="Pfam" id="PF05378"/>
    </source>
</evidence>
<dbReference type="AlphaFoldDB" id="A0A1E1EY00"/>
<dbReference type="InterPro" id="IPR043129">
    <property type="entry name" value="ATPase_NBD"/>
</dbReference>
<dbReference type="OrthoDB" id="9759608at2"/>
<accession>A0A1E1EY00</accession>
<dbReference type="PANTHER" id="PTHR11365:SF23">
    <property type="entry name" value="HYPOTHETICAL 5-OXOPROLINASE (EUROFUNG)-RELATED"/>
    <property type="match status" value="1"/>
</dbReference>
<dbReference type="Proteomes" id="UP000218272">
    <property type="component" value="Chromosome SCLO_1"/>
</dbReference>
<name>A0A1E1EY00_9SPHN</name>
<evidence type="ECO:0000313" key="4">
    <source>
        <dbReference type="EMBL" id="BAV63082.1"/>
    </source>
</evidence>
<dbReference type="InterPro" id="IPR045079">
    <property type="entry name" value="Oxoprolinase-like"/>
</dbReference>
<reference evidence="4 5" key="1">
    <citation type="submission" date="2016-10" db="EMBL/GenBank/DDBJ databases">
        <title>Complete Genome Sequence of the Nonylphenol-Degrading Bacterium Sphingobium cloacae JCM 10874T.</title>
        <authorList>
            <person name="Ootsuka M."/>
            <person name="Nishizawa T."/>
            <person name="Ohta H."/>
        </authorList>
    </citation>
    <scope>NUCLEOTIDE SEQUENCE [LARGE SCALE GENOMIC DNA]</scope>
    <source>
        <strain evidence="4 5">JCM 10874</strain>
    </source>
</reference>
<feature type="domain" description="Acetophenone carboxylase-like C-terminal" evidence="3">
    <location>
        <begin position="502"/>
        <end position="670"/>
    </location>
</feature>
<dbReference type="InterPro" id="IPR002821">
    <property type="entry name" value="Hydantoinase_A"/>
</dbReference>
<dbReference type="RefSeq" id="WP_066521587.1">
    <property type="nucleotide sequence ID" value="NZ_AP017655.1"/>
</dbReference>
<organism evidence="4 5">
    <name type="scientific">Sphingobium cloacae</name>
    <dbReference type="NCBI Taxonomy" id="120107"/>
    <lineage>
        <taxon>Bacteria</taxon>
        <taxon>Pseudomonadati</taxon>
        <taxon>Pseudomonadota</taxon>
        <taxon>Alphaproteobacteria</taxon>
        <taxon>Sphingomonadales</taxon>
        <taxon>Sphingomonadaceae</taxon>
        <taxon>Sphingobium</taxon>
    </lineage>
</organism>
<evidence type="ECO:0000259" key="1">
    <source>
        <dbReference type="Pfam" id="PF01968"/>
    </source>
</evidence>
<evidence type="ECO:0000313" key="5">
    <source>
        <dbReference type="Proteomes" id="UP000218272"/>
    </source>
</evidence>
<dbReference type="GO" id="GO:0006749">
    <property type="term" value="P:glutathione metabolic process"/>
    <property type="evidence" value="ECO:0007669"/>
    <property type="project" value="TreeGrafter"/>
</dbReference>
<protein>
    <recommendedName>
        <fullName evidence="6">5-oxoprolinase</fullName>
    </recommendedName>
</protein>
<dbReference type="Pfam" id="PF19278">
    <property type="entry name" value="Hydant_A_C"/>
    <property type="match status" value="1"/>
</dbReference>
<sequence length="684" mass="72737">MRTSKAYVGIDVGGTFTDLAMFDSASRQFSTVKVPSSPPLFWPSVIDALDKAGIDSERDATILHGTTVHLNAFLERKGARMALVTTGGFRDVYEMRRGNRPTPYDMHFRYPTPLVARRDIFEVAERVAADGSVLTTPEANEVRALATQLREGEYEAVAICFLHSYRNPANEAAVADLLRAELPGILVAPSHEVCREWREYERTSTAVINAYASPVLKRYLTDLLGALEQKAQSKLFLLQSNGGLMRADEAGDRGILSLLSGPVGGNVAGRALSQVANMPNLICIDMGGTSFEASLVIDGESVVRNEREVGGFPILAPMVDIHTIGAGGGSIAWNDSGALRVGPQSAGARPGPACYGHGGVQPTVTDANIALGRLEDGCAFGDLKLNAGLARDAIANFADNFGLSGDAMAQGILDVINEQMANAIRTITVRRGIDPRSFALVAYGGAGPMHAADIARLLGIDTIVVPRAAGAFSAWGMLQSDLVHDRAETILAPAAELGWAALDARFVAMEAELAATLVEEGVPQDRIVFTRSFDVRYLGQEQGIGVRIDPAVFADEAGRDATLRADFERSYAEIFGHINDDEALEIATVRLRASGQTGLDAQTLIMAESAPEAAGKGPRMAKVRFDGEGRDTQFLPRANMVPGARVPGPCVVEETTCTTIVPPGFSATIDPIGNLILTFEGAAA</sequence>
<dbReference type="SUPFAM" id="SSF53067">
    <property type="entry name" value="Actin-like ATPase domain"/>
    <property type="match status" value="1"/>
</dbReference>
<feature type="domain" description="Hydantoinase/oxoprolinase N-terminal" evidence="2">
    <location>
        <begin position="8"/>
        <end position="181"/>
    </location>
</feature>
<dbReference type="Pfam" id="PF01968">
    <property type="entry name" value="Hydantoinase_A"/>
    <property type="match status" value="1"/>
</dbReference>
<dbReference type="Pfam" id="PF05378">
    <property type="entry name" value="Hydant_A_N"/>
    <property type="match status" value="1"/>
</dbReference>
<dbReference type="KEGG" id="sclo:SCLO_1000420"/>
<dbReference type="EMBL" id="AP017655">
    <property type="protein sequence ID" value="BAV63082.1"/>
    <property type="molecule type" value="Genomic_DNA"/>
</dbReference>
<dbReference type="InterPro" id="IPR008040">
    <property type="entry name" value="Hydant_A_N"/>
</dbReference>
<evidence type="ECO:0008006" key="6">
    <source>
        <dbReference type="Google" id="ProtNLM"/>
    </source>
</evidence>
<dbReference type="PANTHER" id="PTHR11365">
    <property type="entry name" value="5-OXOPROLINASE RELATED"/>
    <property type="match status" value="1"/>
</dbReference>